<reference evidence="1" key="1">
    <citation type="journal article" date="2012" name="Nature">
        <title>The oyster genome reveals stress adaptation and complexity of shell formation.</title>
        <authorList>
            <person name="Zhang G."/>
            <person name="Fang X."/>
            <person name="Guo X."/>
            <person name="Li L."/>
            <person name="Luo R."/>
            <person name="Xu F."/>
            <person name="Yang P."/>
            <person name="Zhang L."/>
            <person name="Wang X."/>
            <person name="Qi H."/>
            <person name="Xiong Z."/>
            <person name="Que H."/>
            <person name="Xie Y."/>
            <person name="Holland P.W."/>
            <person name="Paps J."/>
            <person name="Zhu Y."/>
            <person name="Wu F."/>
            <person name="Chen Y."/>
            <person name="Wang J."/>
            <person name="Peng C."/>
            <person name="Meng J."/>
            <person name="Yang L."/>
            <person name="Liu J."/>
            <person name="Wen B."/>
            <person name="Zhang N."/>
            <person name="Huang Z."/>
            <person name="Zhu Q."/>
            <person name="Feng Y."/>
            <person name="Mount A."/>
            <person name="Hedgecock D."/>
            <person name="Xu Z."/>
            <person name="Liu Y."/>
            <person name="Domazet-Loso T."/>
            <person name="Du Y."/>
            <person name="Sun X."/>
            <person name="Zhang S."/>
            <person name="Liu B."/>
            <person name="Cheng P."/>
            <person name="Jiang X."/>
            <person name="Li J."/>
            <person name="Fan D."/>
            <person name="Wang W."/>
            <person name="Fu W."/>
            <person name="Wang T."/>
            <person name="Wang B."/>
            <person name="Zhang J."/>
            <person name="Peng Z."/>
            <person name="Li Y."/>
            <person name="Li N."/>
            <person name="Wang J."/>
            <person name="Chen M."/>
            <person name="He Y."/>
            <person name="Tan F."/>
            <person name="Song X."/>
            <person name="Zheng Q."/>
            <person name="Huang R."/>
            <person name="Yang H."/>
            <person name="Du X."/>
            <person name="Chen L."/>
            <person name="Yang M."/>
            <person name="Gaffney P.M."/>
            <person name="Wang S."/>
            <person name="Luo L."/>
            <person name="She Z."/>
            <person name="Ming Y."/>
            <person name="Huang W."/>
            <person name="Zhang S."/>
            <person name="Huang B."/>
            <person name="Zhang Y."/>
            <person name="Qu T."/>
            <person name="Ni P."/>
            <person name="Miao G."/>
            <person name="Wang J."/>
            <person name="Wang Q."/>
            <person name="Steinberg C.E."/>
            <person name="Wang H."/>
            <person name="Li N."/>
            <person name="Qian L."/>
            <person name="Zhang G."/>
            <person name="Li Y."/>
            <person name="Yang H."/>
            <person name="Liu X."/>
            <person name="Wang J."/>
            <person name="Yin Y."/>
            <person name="Wang J."/>
        </authorList>
    </citation>
    <scope>NUCLEOTIDE SEQUENCE [LARGE SCALE GENOMIC DNA]</scope>
    <source>
        <strain evidence="1">05x7-T-G4-1.051#20</strain>
    </source>
</reference>
<gene>
    <name evidence="1" type="ORF">CGI_10013177</name>
</gene>
<protein>
    <submittedName>
        <fullName evidence="1">Uncharacterized protein</fullName>
    </submittedName>
</protein>
<organism evidence="1">
    <name type="scientific">Magallana gigas</name>
    <name type="common">Pacific oyster</name>
    <name type="synonym">Crassostrea gigas</name>
    <dbReference type="NCBI Taxonomy" id="29159"/>
    <lineage>
        <taxon>Eukaryota</taxon>
        <taxon>Metazoa</taxon>
        <taxon>Spiralia</taxon>
        <taxon>Lophotrochozoa</taxon>
        <taxon>Mollusca</taxon>
        <taxon>Bivalvia</taxon>
        <taxon>Autobranchia</taxon>
        <taxon>Pteriomorphia</taxon>
        <taxon>Ostreida</taxon>
        <taxon>Ostreoidea</taxon>
        <taxon>Ostreidae</taxon>
        <taxon>Magallana</taxon>
    </lineage>
</organism>
<dbReference type="HOGENOM" id="CLU_1373433_0_0_1"/>
<dbReference type="Gene3D" id="3.40.1620.60">
    <property type="match status" value="1"/>
</dbReference>
<dbReference type="EMBL" id="JH815869">
    <property type="protein sequence ID" value="EKC32786.1"/>
    <property type="molecule type" value="Genomic_DNA"/>
</dbReference>
<dbReference type="InParanoid" id="K1RF93"/>
<accession>K1RF93</accession>
<sequence length="199" mass="21965">MIAGQEYSVDEVCEKTYGPNFRFRKFPHVQVCGRYSCTNLNEGPLFGQMFTVMAEIPGSYCDPGKLFGCDGVMNGGKLDGCGVCSGNGTSCDVVEGIFTELSTAEVYSKDGAVVLSSLIGSSWIWYTLSNPVTFAGTYWHYNFYEQFLHAKGPITEPAIIKVHQNNIQNNTGIQFAYSLPKSGNNIENLHRKLLEWGNV</sequence>
<name>K1RF93_MAGGI</name>
<dbReference type="AlphaFoldDB" id="K1RF93"/>
<evidence type="ECO:0000313" key="1">
    <source>
        <dbReference type="EMBL" id="EKC32786.1"/>
    </source>
</evidence>
<proteinExistence type="predicted"/>